<dbReference type="OrthoDB" id="8871309at2"/>
<dbReference type="AlphaFoldDB" id="A0A4R2HF27"/>
<comment type="caution">
    <text evidence="3">The sequence shown here is derived from an EMBL/GenBank/DDBJ whole genome shotgun (WGS) entry which is preliminary data.</text>
</comment>
<dbReference type="PANTHER" id="PTHR43798:SF31">
    <property type="entry name" value="AB HYDROLASE SUPERFAMILY PROTEIN YCLE"/>
    <property type="match status" value="1"/>
</dbReference>
<reference evidence="3 4" key="1">
    <citation type="journal article" date="2015" name="Stand. Genomic Sci.">
        <title>Genomic Encyclopedia of Bacterial and Archaeal Type Strains, Phase III: the genomes of soil and plant-associated and newly described type strains.</title>
        <authorList>
            <person name="Whitman W.B."/>
            <person name="Woyke T."/>
            <person name="Klenk H.P."/>
            <person name="Zhou Y."/>
            <person name="Lilburn T.G."/>
            <person name="Beck B.J."/>
            <person name="De Vos P."/>
            <person name="Vandamme P."/>
            <person name="Eisen J.A."/>
            <person name="Garrity G."/>
            <person name="Hugenholtz P."/>
            <person name="Kyrpides N.C."/>
        </authorList>
    </citation>
    <scope>NUCLEOTIDE SEQUENCE [LARGE SCALE GENOMIC DNA]</scope>
    <source>
        <strain evidence="3 4">VKM Ac-2572</strain>
    </source>
</reference>
<dbReference type="EMBL" id="SLWN01000007">
    <property type="protein sequence ID" value="TCO26645.1"/>
    <property type="molecule type" value="Genomic_DNA"/>
</dbReference>
<accession>A0A4R2HF27</accession>
<proteinExistence type="predicted"/>
<dbReference type="SUPFAM" id="SSF53474">
    <property type="entry name" value="alpha/beta-Hydrolases"/>
    <property type="match status" value="1"/>
</dbReference>
<evidence type="ECO:0000256" key="1">
    <source>
        <dbReference type="ARBA" id="ARBA00022801"/>
    </source>
</evidence>
<dbReference type="PANTHER" id="PTHR43798">
    <property type="entry name" value="MONOACYLGLYCEROL LIPASE"/>
    <property type="match status" value="1"/>
</dbReference>
<dbReference type="RefSeq" id="WP_132211252.1">
    <property type="nucleotide sequence ID" value="NZ_SLWN01000007.1"/>
</dbReference>
<sequence length="289" mass="31221">MAGVGHFVSAEAQAVYLRLYDVTLMGIPGQRESVDVSTTYGQVRVYRYGADDGVPIVLLHGRAGTSVMWEQNIPGLAEKHPVYAIDVLGEPGRSVQTLPIRSSEEQAVWLNETLAELGLAKAHVSGVSGGAWLAFNLALHAPERIASLALVEPANVFARFDWRFLLGGFALVPGLPDGVGARYLQWVAGGVPIQQPAGRLVMAGLRDYRMKLPMPSYGTDDALRSVQVPTLALLGGRSVVHDPLKAAHRAQSFLPDNQTELWPEAGHGLPAEFPEQFNTRLLEFLGGQP</sequence>
<feature type="domain" description="AB hydrolase-1" evidence="2">
    <location>
        <begin position="55"/>
        <end position="162"/>
    </location>
</feature>
<dbReference type="GO" id="GO:0016787">
    <property type="term" value="F:hydrolase activity"/>
    <property type="evidence" value="ECO:0007669"/>
    <property type="project" value="UniProtKB-KW"/>
</dbReference>
<dbReference type="Proteomes" id="UP000294508">
    <property type="component" value="Unassembled WGS sequence"/>
</dbReference>
<gene>
    <name evidence="3" type="ORF">EV652_107538</name>
</gene>
<name>A0A4R2HF27_9ACTN</name>
<dbReference type="InterPro" id="IPR000073">
    <property type="entry name" value="AB_hydrolase_1"/>
</dbReference>
<evidence type="ECO:0000313" key="3">
    <source>
        <dbReference type="EMBL" id="TCO26645.1"/>
    </source>
</evidence>
<evidence type="ECO:0000259" key="2">
    <source>
        <dbReference type="Pfam" id="PF00561"/>
    </source>
</evidence>
<dbReference type="GO" id="GO:0016020">
    <property type="term" value="C:membrane"/>
    <property type="evidence" value="ECO:0007669"/>
    <property type="project" value="TreeGrafter"/>
</dbReference>
<keyword evidence="4" id="KW-1185">Reference proteome</keyword>
<dbReference type="Gene3D" id="3.40.50.1820">
    <property type="entry name" value="alpha/beta hydrolase"/>
    <property type="match status" value="1"/>
</dbReference>
<dbReference type="Pfam" id="PF00561">
    <property type="entry name" value="Abhydrolase_1"/>
    <property type="match status" value="1"/>
</dbReference>
<organism evidence="3 4">
    <name type="scientific">Kribbella steppae</name>
    <dbReference type="NCBI Taxonomy" id="2512223"/>
    <lineage>
        <taxon>Bacteria</taxon>
        <taxon>Bacillati</taxon>
        <taxon>Actinomycetota</taxon>
        <taxon>Actinomycetes</taxon>
        <taxon>Propionibacteriales</taxon>
        <taxon>Kribbellaceae</taxon>
        <taxon>Kribbella</taxon>
    </lineage>
</organism>
<dbReference type="InterPro" id="IPR050266">
    <property type="entry name" value="AB_hydrolase_sf"/>
</dbReference>
<dbReference type="InterPro" id="IPR029058">
    <property type="entry name" value="AB_hydrolase_fold"/>
</dbReference>
<protein>
    <submittedName>
        <fullName evidence="3">Pimeloyl-ACP methyl ester carboxylesterase</fullName>
    </submittedName>
</protein>
<evidence type="ECO:0000313" key="4">
    <source>
        <dbReference type="Proteomes" id="UP000294508"/>
    </source>
</evidence>
<keyword evidence="1" id="KW-0378">Hydrolase</keyword>